<dbReference type="GO" id="GO:0015095">
    <property type="term" value="F:magnesium ion transmembrane transporter activity"/>
    <property type="evidence" value="ECO:0007669"/>
    <property type="project" value="TreeGrafter"/>
</dbReference>
<dbReference type="Proteomes" id="UP001147752">
    <property type="component" value="Unassembled WGS sequence"/>
</dbReference>
<evidence type="ECO:0000256" key="6">
    <source>
        <dbReference type="SAM" id="Phobius"/>
    </source>
</evidence>
<gene>
    <name evidence="7" type="ORF">N7517_011544</name>
</gene>
<dbReference type="GO" id="GO:0005886">
    <property type="term" value="C:plasma membrane"/>
    <property type="evidence" value="ECO:0007669"/>
    <property type="project" value="UniProtKB-SubCell"/>
</dbReference>
<feature type="compositionally biased region" description="Polar residues" evidence="5">
    <location>
        <begin position="434"/>
        <end position="444"/>
    </location>
</feature>
<dbReference type="GO" id="GO:0000287">
    <property type="term" value="F:magnesium ion binding"/>
    <property type="evidence" value="ECO:0007669"/>
    <property type="project" value="TreeGrafter"/>
</dbReference>
<dbReference type="GeneID" id="81468450"/>
<dbReference type="PANTHER" id="PTHR46494">
    <property type="entry name" value="CORA FAMILY METAL ION TRANSPORTER (EUROFUNG)"/>
    <property type="match status" value="1"/>
</dbReference>
<dbReference type="RefSeq" id="XP_056575082.1">
    <property type="nucleotide sequence ID" value="XM_056729267.1"/>
</dbReference>
<feature type="compositionally biased region" description="Basic and acidic residues" evidence="5">
    <location>
        <begin position="333"/>
        <end position="344"/>
    </location>
</feature>
<comment type="subcellular location">
    <subcellularLocation>
        <location evidence="1">Cell membrane</location>
        <topology evidence="1">Multi-pass membrane protein</topology>
    </subcellularLocation>
</comment>
<dbReference type="InterPro" id="IPR002523">
    <property type="entry name" value="MgTranspt_CorA/ZnTranspt_ZntB"/>
</dbReference>
<evidence type="ECO:0000256" key="3">
    <source>
        <dbReference type="ARBA" id="ARBA00022989"/>
    </source>
</evidence>
<keyword evidence="4 6" id="KW-0472">Membrane</keyword>
<dbReference type="InterPro" id="IPR045863">
    <property type="entry name" value="CorA_TM1_TM2"/>
</dbReference>
<dbReference type="GO" id="GO:0015087">
    <property type="term" value="F:cobalt ion transmembrane transporter activity"/>
    <property type="evidence" value="ECO:0007669"/>
    <property type="project" value="TreeGrafter"/>
</dbReference>
<sequence>MYRKHGIEDKDPTQMTWMHVEREAADFEEFTTFAIQAPGLYKQDVALILKLLAEVRKEVRITEDGGLHDDCTLRCVSRHSSGSEKEEKSATFMSFPYFSVESFKKDSQRRLLQTYYHQTTAQRECGQAIRMTGLFPSDHITFVPQLWAIVLNSKLLITCAPISFSQIAANSLNIADSPRPRSSSGPSIIRLTDHNQRVFFIPMDHCQTWFALIDKVKNGCLSDIDLTRLELQLFTITGNPVHAETWHAVSKGHKSTILPLSVRLIEVKAPKPAQLTVSDTPKLQGRVAELAGEDSPEQSVVSAGGMALVKRRPTWAQEEEGKDTAATAQSKISDQHRSSDREVGRLLPPNSGIINNVPDITSAKEEEDVYFLPDNVLAKGTFSPTSEKENTSSSTGNSIRSTGTSPSQHGGTGATPSPTPNINVDPKLAEQEKAQSNASPSSSAEIKPNVPPVFTWSIGERSKPDHESASGDFANLAQWNYSQNNIITSEEESLSYVCGYLHTQLSGTTENKDLYMGTPSKSFAHIENLIRDTFSISVTMLEEENQTEHSTSGPAIAPRKFSLKGVTTILLRLLGLFMPAAYKCEVGEKYMGALSEILTGICDLCILSQKNSPDRHKANIFEIVDISGPTEADLRATDDLDLLEVPIMDCVRCQKGEKYSTREDAVGHLLQAHFRAEAVLKTNTHWVMDNYQMLNLQARRAGERVIHALVDNCVELEEIMWEIRYGVSGNGEFDRDTYRISKSLVKGFQHLLLMLAYAAKGIRDGLQKVQGHTSDDSPPLLLELDNLQRQIQCGAHAERSLGDAKREILLMTFTDDSSAIGTYQAGSPELVLATIMDDLRCRDSNNDTVDLVEIYRVYMLGLETRVIQNPGHRLLSDIRLAMQELEIIEKFTMKQRLLCVNYKVLLAPSSFRITTASRQASFIFEKSKLDDLIGRLDDDAESIERLLEKADSLAKATRSGVEVRQEDHGKAILAFTIVTVIFLPLSFVTSFLGMNTTNIRDTNHTQQVFWAAALPLTALIIIVSLVVGFKGYDLQEFIYAQQWWGSGNWWKLGSRRSAPMRILGVNPGLSILESCTLPSSYHDYTEPNLGENMSRGGVVARIKRWNSRRNKGPWF</sequence>
<feature type="compositionally biased region" description="Polar residues" evidence="5">
    <location>
        <begin position="391"/>
        <end position="422"/>
    </location>
</feature>
<dbReference type="OrthoDB" id="5430750at2759"/>
<feature type="compositionally biased region" description="Basic and acidic residues" evidence="5">
    <location>
        <begin position="460"/>
        <end position="469"/>
    </location>
</feature>
<organism evidence="7 8">
    <name type="scientific">Penicillium concentricum</name>
    <dbReference type="NCBI Taxonomy" id="293559"/>
    <lineage>
        <taxon>Eukaryota</taxon>
        <taxon>Fungi</taxon>
        <taxon>Dikarya</taxon>
        <taxon>Ascomycota</taxon>
        <taxon>Pezizomycotina</taxon>
        <taxon>Eurotiomycetes</taxon>
        <taxon>Eurotiomycetidae</taxon>
        <taxon>Eurotiales</taxon>
        <taxon>Aspergillaceae</taxon>
        <taxon>Penicillium</taxon>
    </lineage>
</organism>
<feature type="region of interest" description="Disordered" evidence="5">
    <location>
        <begin position="380"/>
        <end position="469"/>
    </location>
</feature>
<dbReference type="Gene3D" id="1.20.58.340">
    <property type="entry name" value="Magnesium transport protein CorA, transmembrane region"/>
    <property type="match status" value="1"/>
</dbReference>
<feature type="transmembrane region" description="Helical" evidence="6">
    <location>
        <begin position="1008"/>
        <end position="1029"/>
    </location>
</feature>
<evidence type="ECO:0000256" key="5">
    <source>
        <dbReference type="SAM" id="MobiDB-lite"/>
    </source>
</evidence>
<dbReference type="AlphaFoldDB" id="A0A9W9UVH9"/>
<proteinExistence type="predicted"/>
<evidence type="ECO:0000313" key="8">
    <source>
        <dbReference type="Proteomes" id="UP001147752"/>
    </source>
</evidence>
<evidence type="ECO:0000313" key="7">
    <source>
        <dbReference type="EMBL" id="KAJ5356935.1"/>
    </source>
</evidence>
<protein>
    <recommendedName>
        <fullName evidence="9">Mg2+ transporter protein, CorA-like/Zinc transport protein ZntB</fullName>
    </recommendedName>
</protein>
<accession>A0A9W9UVH9</accession>
<reference evidence="7" key="1">
    <citation type="submission" date="2022-12" db="EMBL/GenBank/DDBJ databases">
        <authorList>
            <person name="Petersen C."/>
        </authorList>
    </citation>
    <scope>NUCLEOTIDE SEQUENCE</scope>
    <source>
        <strain evidence="7">IBT 3081</strain>
    </source>
</reference>
<evidence type="ECO:0008006" key="9">
    <source>
        <dbReference type="Google" id="ProtNLM"/>
    </source>
</evidence>
<keyword evidence="8" id="KW-1185">Reference proteome</keyword>
<evidence type="ECO:0000256" key="2">
    <source>
        <dbReference type="ARBA" id="ARBA00022692"/>
    </source>
</evidence>
<keyword evidence="2 6" id="KW-0812">Transmembrane</keyword>
<evidence type="ECO:0000256" key="4">
    <source>
        <dbReference type="ARBA" id="ARBA00023136"/>
    </source>
</evidence>
<dbReference type="GO" id="GO:0050897">
    <property type="term" value="F:cobalt ion binding"/>
    <property type="evidence" value="ECO:0007669"/>
    <property type="project" value="TreeGrafter"/>
</dbReference>
<name>A0A9W9UVH9_9EURO</name>
<dbReference type="PANTHER" id="PTHR46494:SF1">
    <property type="entry name" value="CORA FAMILY METAL ION TRANSPORTER (EUROFUNG)"/>
    <property type="match status" value="1"/>
</dbReference>
<feature type="transmembrane region" description="Helical" evidence="6">
    <location>
        <begin position="972"/>
        <end position="996"/>
    </location>
</feature>
<dbReference type="EMBL" id="JAPZBT010000006">
    <property type="protein sequence ID" value="KAJ5356935.1"/>
    <property type="molecule type" value="Genomic_DNA"/>
</dbReference>
<dbReference type="SUPFAM" id="SSF144083">
    <property type="entry name" value="Magnesium transport protein CorA, transmembrane region"/>
    <property type="match status" value="1"/>
</dbReference>
<dbReference type="Pfam" id="PF01544">
    <property type="entry name" value="CorA"/>
    <property type="match status" value="1"/>
</dbReference>
<keyword evidence="3 6" id="KW-1133">Transmembrane helix</keyword>
<comment type="caution">
    <text evidence="7">The sequence shown here is derived from an EMBL/GenBank/DDBJ whole genome shotgun (WGS) entry which is preliminary data.</text>
</comment>
<feature type="region of interest" description="Disordered" evidence="5">
    <location>
        <begin position="312"/>
        <end position="357"/>
    </location>
</feature>
<evidence type="ECO:0000256" key="1">
    <source>
        <dbReference type="ARBA" id="ARBA00004651"/>
    </source>
</evidence>
<reference evidence="7" key="2">
    <citation type="journal article" date="2023" name="IMA Fungus">
        <title>Comparative genomic study of the Penicillium genus elucidates a diverse pangenome and 15 lateral gene transfer events.</title>
        <authorList>
            <person name="Petersen C."/>
            <person name="Sorensen T."/>
            <person name="Nielsen M.R."/>
            <person name="Sondergaard T.E."/>
            <person name="Sorensen J.L."/>
            <person name="Fitzpatrick D.A."/>
            <person name="Frisvad J.C."/>
            <person name="Nielsen K.L."/>
        </authorList>
    </citation>
    <scope>NUCLEOTIDE SEQUENCE</scope>
    <source>
        <strain evidence="7">IBT 3081</strain>
    </source>
</reference>